<accession>A0ACA9QXQ8</accession>
<evidence type="ECO:0000313" key="2">
    <source>
        <dbReference type="Proteomes" id="UP000789920"/>
    </source>
</evidence>
<feature type="non-terminal residue" evidence="1">
    <location>
        <position position="1"/>
    </location>
</feature>
<organism evidence="1 2">
    <name type="scientific">Racocetra persica</name>
    <dbReference type="NCBI Taxonomy" id="160502"/>
    <lineage>
        <taxon>Eukaryota</taxon>
        <taxon>Fungi</taxon>
        <taxon>Fungi incertae sedis</taxon>
        <taxon>Mucoromycota</taxon>
        <taxon>Glomeromycotina</taxon>
        <taxon>Glomeromycetes</taxon>
        <taxon>Diversisporales</taxon>
        <taxon>Gigasporaceae</taxon>
        <taxon>Racocetra</taxon>
    </lineage>
</organism>
<gene>
    <name evidence="1" type="ORF">RPERSI_LOCUS16064</name>
</gene>
<dbReference type="Proteomes" id="UP000789920">
    <property type="component" value="Unassembled WGS sequence"/>
</dbReference>
<evidence type="ECO:0000313" key="1">
    <source>
        <dbReference type="EMBL" id="CAG8768155.1"/>
    </source>
</evidence>
<comment type="caution">
    <text evidence="1">The sequence shown here is derived from an EMBL/GenBank/DDBJ whole genome shotgun (WGS) entry which is preliminary data.</text>
</comment>
<name>A0ACA9QXQ8_9GLOM</name>
<reference evidence="1" key="1">
    <citation type="submission" date="2021-06" db="EMBL/GenBank/DDBJ databases">
        <authorList>
            <person name="Kallberg Y."/>
            <person name="Tangrot J."/>
            <person name="Rosling A."/>
        </authorList>
    </citation>
    <scope>NUCLEOTIDE SEQUENCE</scope>
    <source>
        <strain evidence="1">MA461A</strain>
    </source>
</reference>
<protein>
    <submittedName>
        <fullName evidence="1">19123_t:CDS:1</fullName>
    </submittedName>
</protein>
<dbReference type="EMBL" id="CAJVQC010039292">
    <property type="protein sequence ID" value="CAG8768155.1"/>
    <property type="molecule type" value="Genomic_DNA"/>
</dbReference>
<keyword evidence="2" id="KW-1185">Reference proteome</keyword>
<proteinExistence type="predicted"/>
<sequence>EETIIFRKQVEQLTNDQELKKDNMSKSITKIFTKERSSDS</sequence>